<dbReference type="PANTHER" id="PTHR35372">
    <property type="entry name" value="ATP BINDING PROTEIN-RELATED"/>
    <property type="match status" value="1"/>
</dbReference>
<reference evidence="5" key="1">
    <citation type="journal article" date="2020" name="Nature">
        <title>Giant virus diversity and host interactions through global metagenomics.</title>
        <authorList>
            <person name="Schulz F."/>
            <person name="Roux S."/>
            <person name="Paez-Espino D."/>
            <person name="Jungbluth S."/>
            <person name="Walsh D.A."/>
            <person name="Denef V.J."/>
            <person name="McMahon K.D."/>
            <person name="Konstantinidis K.T."/>
            <person name="Eloe-Fadrosh E.A."/>
            <person name="Kyrpides N.C."/>
            <person name="Woyke T."/>
        </authorList>
    </citation>
    <scope>NUCLEOTIDE SEQUENCE</scope>
    <source>
        <strain evidence="5">GVMAG-S-1035085-51</strain>
    </source>
</reference>
<dbReference type="Gene3D" id="3.40.50.300">
    <property type="entry name" value="P-loop containing nucleotide triphosphate hydrolases"/>
    <property type="match status" value="1"/>
</dbReference>
<evidence type="ECO:0000256" key="3">
    <source>
        <dbReference type="ARBA" id="ARBA00022840"/>
    </source>
</evidence>
<dbReference type="EMBL" id="MN740615">
    <property type="protein sequence ID" value="QHU35920.1"/>
    <property type="molecule type" value="Genomic_DNA"/>
</dbReference>
<dbReference type="InterPro" id="IPR027417">
    <property type="entry name" value="P-loop_NTPase"/>
</dbReference>
<evidence type="ECO:0000256" key="1">
    <source>
        <dbReference type="ARBA" id="ARBA00022741"/>
    </source>
</evidence>
<dbReference type="InterPro" id="IPR051620">
    <property type="entry name" value="ORF904-like_C"/>
</dbReference>
<dbReference type="Pfam" id="PF08706">
    <property type="entry name" value="D5_N"/>
    <property type="match status" value="1"/>
</dbReference>
<dbReference type="NCBIfam" id="TIGR01613">
    <property type="entry name" value="primase_Cterm"/>
    <property type="match status" value="1"/>
</dbReference>
<name>A0A6C0LZW2_9ZZZZ</name>
<keyword evidence="2" id="KW-0378">Hydrolase</keyword>
<dbReference type="InterPro" id="IPR014818">
    <property type="entry name" value="Phage/plasmid_primase_P4_C"/>
</dbReference>
<dbReference type="Pfam" id="PF23162">
    <property type="entry name" value="AEP_C962R"/>
    <property type="match status" value="1"/>
</dbReference>
<evidence type="ECO:0000313" key="5">
    <source>
        <dbReference type="EMBL" id="QHU35920.1"/>
    </source>
</evidence>
<dbReference type="GO" id="GO:0016817">
    <property type="term" value="F:hydrolase activity, acting on acid anhydrides"/>
    <property type="evidence" value="ECO:0007669"/>
    <property type="project" value="InterPro"/>
</dbReference>
<dbReference type="SMART" id="SM00885">
    <property type="entry name" value="D5_N"/>
    <property type="match status" value="1"/>
</dbReference>
<dbReference type="SUPFAM" id="SSF52540">
    <property type="entry name" value="P-loop containing nucleoside triphosphate hydrolases"/>
    <property type="match status" value="1"/>
</dbReference>
<sequence length="873" mass="101673">MTDMHRQNKVATDFKAFMEGFRVRKENGNGVPISHTSFCKNVECELLGSFYFPQEKILEFWKWYKKALKFRLPVCITERHIDVSPFLVDIDFKQNCQNRIYDDSIIKLVISKYYHYASQFLDMDIPDNVCYVFEKKKPSIVGDINDGTQTYKDGFHLMFPNLISRPTVQFVVRLMVINDIGSTGAFSHLPIENDLKDIFDEAVIYRNGWMLYGSNKPSGQKYELTKIYDMNCVEINVDDMIMDMDDLSEELSIRKPLQPTIYVNNMSEEKVEMIYEKLSPRAQRKAQTGKPDEVRMAQILVGLLSPKRNNTYKEWIELGFCLHNIDDSLLDTWIDFSKLSSKFKGGECEKAWKGFRDTGITIKSLHYWARKDNPGGYGDMLLNELSEVLKNALTATSYDVGNAFFEMHKYDFVYSMKTWFYFNGNNWEEENDTSRIILELNQNMSDIFSKMAIGYANKAVAHNGEEKDKLLERQKQCCDISLKIRQSSFKKNIIEELTALFNKKKFIEQLDENRNLVCFSNGVFDMENMVFRHGIPDDCISMCTGTNYIPYDPEEENIKKVLDFFNQVLPDEDMREYVLTLLATCLSGHVPDEKIYIWTGSGSNAKSLCIQLTQLALGDYAAIMPITLITNKRAASNAATPELAKVKGKRLAIFQEPDNNMEINAGLMKELTGNDKIQARALFKDPIEFFPQFKPILTCNRLPIVPSTDGGTWRRIRIIPFEMKFVDNPTENYERKIDRSIKENLAIWKDAFASILVEYYRRYKVNGIREPEKVMQFTKQYEKDCDKYKVFIDNVIKEQPNSKVSMDEIYKEFSKWFKANNNGVKTMPSKTEVKYEVEEKTKKRFDNDAYLNHFTIRYHVGLDGSFRRDEEEE</sequence>
<proteinExistence type="predicted"/>
<dbReference type="AlphaFoldDB" id="A0A6C0LZW2"/>
<dbReference type="InterPro" id="IPR056443">
    <property type="entry name" value="AEP_C962R"/>
</dbReference>
<accession>A0A6C0LZW2</accession>
<dbReference type="InterPro" id="IPR014819">
    <property type="entry name" value="PriCT_2"/>
</dbReference>
<dbReference type="InterPro" id="IPR006500">
    <property type="entry name" value="Helicase_put_C_phage/plasmid"/>
</dbReference>
<evidence type="ECO:0000256" key="2">
    <source>
        <dbReference type="ARBA" id="ARBA00022801"/>
    </source>
</evidence>
<dbReference type="PROSITE" id="PS51206">
    <property type="entry name" value="SF3_HELICASE_1"/>
    <property type="match status" value="1"/>
</dbReference>
<dbReference type="Pfam" id="PF08707">
    <property type="entry name" value="PriCT_2"/>
    <property type="match status" value="1"/>
</dbReference>
<feature type="domain" description="SF3 helicase" evidence="4">
    <location>
        <begin position="573"/>
        <end position="734"/>
    </location>
</feature>
<keyword evidence="3" id="KW-0067">ATP-binding</keyword>
<dbReference type="PANTHER" id="PTHR35372:SF2">
    <property type="entry name" value="SF3 HELICASE DOMAIN-CONTAINING PROTEIN"/>
    <property type="match status" value="1"/>
</dbReference>
<keyword evidence="1" id="KW-0547">Nucleotide-binding</keyword>
<dbReference type="InterPro" id="IPR014015">
    <property type="entry name" value="Helicase_SF3_DNA-vir"/>
</dbReference>
<evidence type="ECO:0000259" key="4">
    <source>
        <dbReference type="PROSITE" id="PS51206"/>
    </source>
</evidence>
<protein>
    <recommendedName>
        <fullName evidence="4">SF3 helicase domain-containing protein</fullName>
    </recommendedName>
</protein>
<organism evidence="5">
    <name type="scientific">viral metagenome</name>
    <dbReference type="NCBI Taxonomy" id="1070528"/>
    <lineage>
        <taxon>unclassified sequences</taxon>
        <taxon>metagenomes</taxon>
        <taxon>organismal metagenomes</taxon>
    </lineage>
</organism>
<dbReference type="GO" id="GO:0005524">
    <property type="term" value="F:ATP binding"/>
    <property type="evidence" value="ECO:0007669"/>
    <property type="project" value="UniProtKB-KW"/>
</dbReference>